<gene>
    <name evidence="11" type="ORF">FY004_11335</name>
</gene>
<feature type="transmembrane region" description="Helical" evidence="9">
    <location>
        <begin position="382"/>
        <end position="402"/>
    </location>
</feature>
<evidence type="ECO:0000256" key="5">
    <source>
        <dbReference type="ARBA" id="ARBA00022692"/>
    </source>
</evidence>
<dbReference type="InterPro" id="IPR036259">
    <property type="entry name" value="MFS_trans_sf"/>
</dbReference>
<feature type="transmembrane region" description="Helical" evidence="9">
    <location>
        <begin position="352"/>
        <end position="370"/>
    </location>
</feature>
<evidence type="ECO:0000313" key="12">
    <source>
        <dbReference type="Proteomes" id="UP000323242"/>
    </source>
</evidence>
<feature type="transmembrane region" description="Helical" evidence="9">
    <location>
        <begin position="217"/>
        <end position="236"/>
    </location>
</feature>
<dbReference type="Gene3D" id="1.20.1720.10">
    <property type="entry name" value="Multidrug resistance protein D"/>
    <property type="match status" value="1"/>
</dbReference>
<name>A0A5D4JHU7_9ACTN</name>
<keyword evidence="5 9" id="KW-0812">Transmembrane</keyword>
<comment type="similarity">
    <text evidence="2">Belongs to the major facilitator superfamily. TCR/Tet family.</text>
</comment>
<keyword evidence="6 9" id="KW-1133">Transmembrane helix</keyword>
<feature type="domain" description="Major facilitator superfamily (MFS) profile" evidence="10">
    <location>
        <begin position="27"/>
        <end position="537"/>
    </location>
</feature>
<dbReference type="AlphaFoldDB" id="A0A5D4JHU7"/>
<feature type="region of interest" description="Disordered" evidence="8">
    <location>
        <begin position="534"/>
        <end position="559"/>
    </location>
</feature>
<evidence type="ECO:0000313" key="11">
    <source>
        <dbReference type="EMBL" id="TYR64444.1"/>
    </source>
</evidence>
<organism evidence="11 12">
    <name type="scientific">Streptomyces parvus</name>
    <dbReference type="NCBI Taxonomy" id="66428"/>
    <lineage>
        <taxon>Bacteria</taxon>
        <taxon>Bacillati</taxon>
        <taxon>Actinomycetota</taxon>
        <taxon>Actinomycetes</taxon>
        <taxon>Kitasatosporales</taxon>
        <taxon>Streptomycetaceae</taxon>
        <taxon>Streptomyces</taxon>
    </lineage>
</organism>
<keyword evidence="4" id="KW-1003">Cell membrane</keyword>
<evidence type="ECO:0000256" key="8">
    <source>
        <dbReference type="SAM" id="MobiDB-lite"/>
    </source>
</evidence>
<feature type="transmembrane region" description="Helical" evidence="9">
    <location>
        <begin position="186"/>
        <end position="205"/>
    </location>
</feature>
<feature type="transmembrane region" description="Helical" evidence="9">
    <location>
        <begin position="93"/>
        <end position="119"/>
    </location>
</feature>
<dbReference type="FunFam" id="1.20.1720.10:FF:000004">
    <property type="entry name" value="EmrB/QacA family drug resistance transporter"/>
    <property type="match status" value="1"/>
</dbReference>
<evidence type="ECO:0000256" key="1">
    <source>
        <dbReference type="ARBA" id="ARBA00004651"/>
    </source>
</evidence>
<dbReference type="EMBL" id="VSZQ01000047">
    <property type="protein sequence ID" value="TYR64444.1"/>
    <property type="molecule type" value="Genomic_DNA"/>
</dbReference>
<dbReference type="CDD" id="cd17502">
    <property type="entry name" value="MFS_Azr1_MDR_like"/>
    <property type="match status" value="1"/>
</dbReference>
<evidence type="ECO:0000256" key="4">
    <source>
        <dbReference type="ARBA" id="ARBA00022475"/>
    </source>
</evidence>
<evidence type="ECO:0000256" key="3">
    <source>
        <dbReference type="ARBA" id="ARBA00022448"/>
    </source>
</evidence>
<keyword evidence="7 9" id="KW-0472">Membrane</keyword>
<dbReference type="Pfam" id="PF07690">
    <property type="entry name" value="MFS_1"/>
    <property type="match status" value="1"/>
</dbReference>
<dbReference type="PANTHER" id="PTHR23501">
    <property type="entry name" value="MAJOR FACILITATOR SUPERFAMILY"/>
    <property type="match status" value="1"/>
</dbReference>
<feature type="transmembrane region" description="Helical" evidence="9">
    <location>
        <begin position="64"/>
        <end position="81"/>
    </location>
</feature>
<dbReference type="Gene3D" id="1.20.1250.20">
    <property type="entry name" value="MFS general substrate transporter like domains"/>
    <property type="match status" value="1"/>
</dbReference>
<feature type="transmembrane region" description="Helical" evidence="9">
    <location>
        <begin position="125"/>
        <end position="145"/>
    </location>
</feature>
<keyword evidence="12" id="KW-1185">Reference proteome</keyword>
<comment type="subcellular location">
    <subcellularLocation>
        <location evidence="1">Cell membrane</location>
        <topology evidence="1">Multi-pass membrane protein</topology>
    </subcellularLocation>
</comment>
<proteinExistence type="inferred from homology"/>
<protein>
    <submittedName>
        <fullName evidence="11">MFS transporter</fullName>
    </submittedName>
</protein>
<accession>A0A5D4JHU7</accession>
<evidence type="ECO:0000256" key="2">
    <source>
        <dbReference type="ARBA" id="ARBA00007520"/>
    </source>
</evidence>
<dbReference type="PANTHER" id="PTHR23501:SF197">
    <property type="entry name" value="COMD"/>
    <property type="match status" value="1"/>
</dbReference>
<feature type="transmembrane region" description="Helical" evidence="9">
    <location>
        <begin position="510"/>
        <end position="531"/>
    </location>
</feature>
<feature type="transmembrane region" description="Helical" evidence="9">
    <location>
        <begin position="423"/>
        <end position="441"/>
    </location>
</feature>
<keyword evidence="3" id="KW-0813">Transport</keyword>
<feature type="transmembrane region" description="Helical" evidence="9">
    <location>
        <begin position="152"/>
        <end position="174"/>
    </location>
</feature>
<evidence type="ECO:0000256" key="6">
    <source>
        <dbReference type="ARBA" id="ARBA00022989"/>
    </source>
</evidence>
<evidence type="ECO:0000259" key="10">
    <source>
        <dbReference type="PROSITE" id="PS50850"/>
    </source>
</evidence>
<dbReference type="NCBIfam" id="TIGR00711">
    <property type="entry name" value="efflux_EmrB"/>
    <property type="match status" value="1"/>
</dbReference>
<evidence type="ECO:0000256" key="9">
    <source>
        <dbReference type="SAM" id="Phobius"/>
    </source>
</evidence>
<dbReference type="SUPFAM" id="SSF103473">
    <property type="entry name" value="MFS general substrate transporter"/>
    <property type="match status" value="1"/>
</dbReference>
<feature type="compositionally biased region" description="Basic and acidic residues" evidence="8">
    <location>
        <begin position="548"/>
        <end position="559"/>
    </location>
</feature>
<feature type="transmembrane region" description="Helical" evidence="9">
    <location>
        <begin position="322"/>
        <end position="340"/>
    </location>
</feature>
<dbReference type="InterPro" id="IPR020846">
    <property type="entry name" value="MFS_dom"/>
</dbReference>
<dbReference type="InterPro" id="IPR011701">
    <property type="entry name" value="MFS"/>
</dbReference>
<dbReference type="RefSeq" id="WP_109197487.1">
    <property type="nucleotide sequence ID" value="NZ_VSZQ01000047.1"/>
</dbReference>
<dbReference type="InterPro" id="IPR004638">
    <property type="entry name" value="EmrB-like"/>
</dbReference>
<dbReference type="GO" id="GO:0022857">
    <property type="term" value="F:transmembrane transporter activity"/>
    <property type="evidence" value="ECO:0007669"/>
    <property type="project" value="InterPro"/>
</dbReference>
<dbReference type="GO" id="GO:0005886">
    <property type="term" value="C:plasma membrane"/>
    <property type="evidence" value="ECO:0007669"/>
    <property type="project" value="UniProtKB-SubCell"/>
</dbReference>
<dbReference type="PROSITE" id="PS50850">
    <property type="entry name" value="MFS"/>
    <property type="match status" value="1"/>
</dbReference>
<sequence length="559" mass="58487">MTDTAKPGAPASGSGADAVDRRRIRLIMTGLLLGLFMAALDQTIISAALRTIADDLNGLSQQSWANTSYMITSVITTALYGKLSDIYGRRPVYCTAVAIFVLGSVLCALASSMTLLAVFRGIQGIGAGGLMSLAFAILTDLVPLTERTRYQAWFGAVFGVSAVIGPVAGGFFAGLDSFLGASGWRWAFYINVPIGLAAALIIASMVRTQPNRVQHKFDIAGLLALVVCLVPLLFAVEQGPKWGWGAGGTLALFALGLLGLVMFLLAQKRAGGAALLPTPMFRNPLFSVYNGVNVLVGAAVFGALSVLPLYLQMVKGLSPTQAGLMMLPQTLGIVVAGRVAGPFVTKTGRYKIVLLSGLVLMVVATFWFGTLTEDTSLWQTGIAAGLMGFGIGLCWQVMLIAIQTGVSPQYMGAGMGSFTFFRQIGGTAGIAVFLSMFFGAVSEKVAASYRDAASDPAYTAAVNDPSVTGQAANKVLLGAREGDVPLDDSSFLDHVDPRLVKPFLHGMAEAMQIVFVVSGVMLLVALILAAVPKEKRREPAAAPSGAGDGKDDKEPAGRN</sequence>
<feature type="transmembrane region" description="Helical" evidence="9">
    <location>
        <begin position="242"/>
        <end position="266"/>
    </location>
</feature>
<dbReference type="Proteomes" id="UP000323242">
    <property type="component" value="Unassembled WGS sequence"/>
</dbReference>
<feature type="transmembrane region" description="Helical" evidence="9">
    <location>
        <begin position="31"/>
        <end position="52"/>
    </location>
</feature>
<feature type="transmembrane region" description="Helical" evidence="9">
    <location>
        <begin position="287"/>
        <end position="310"/>
    </location>
</feature>
<evidence type="ECO:0000256" key="7">
    <source>
        <dbReference type="ARBA" id="ARBA00023136"/>
    </source>
</evidence>
<reference evidence="11 12" key="1">
    <citation type="submission" date="2019-08" db="EMBL/GenBank/DDBJ databases">
        <title>Draft genome for granaticin producer strain Streptomyces parvus C05.</title>
        <authorList>
            <person name="Gonzalez-Pimentel J.L."/>
        </authorList>
    </citation>
    <scope>NUCLEOTIDE SEQUENCE [LARGE SCALE GENOMIC DNA]</scope>
    <source>
        <strain evidence="11 12">C05</strain>
    </source>
</reference>
<comment type="caution">
    <text evidence="11">The sequence shown here is derived from an EMBL/GenBank/DDBJ whole genome shotgun (WGS) entry which is preliminary data.</text>
</comment>